<gene>
    <name evidence="11" type="ORF">L211DRAFT_769459</name>
</gene>
<dbReference type="PANTHER" id="PTHR12801:SF45">
    <property type="entry name" value="RNA EXONUCLEASE 4"/>
    <property type="match status" value="1"/>
</dbReference>
<dbReference type="GO" id="GO:0005634">
    <property type="term" value="C:nucleus"/>
    <property type="evidence" value="ECO:0007669"/>
    <property type="project" value="UniProtKB-SubCell"/>
</dbReference>
<dbReference type="SUPFAM" id="SSF53098">
    <property type="entry name" value="Ribonuclease H-like"/>
    <property type="match status" value="1"/>
</dbReference>
<sequence length="241" mass="26446">SALAAFAEDNDISPEDLARAYGIDIKSKPVPPTAITATTTTLTSTTKTTKTTTSTFTSLTPTIPHTPRGPATLGKYLSLDCEMVGCGPSPPHESSQLARVSIVNYHGLPILDIFVLPVSPVTDWRTHISGVRPSDMANAIPFSTAREQVQILLRGRILIGHALHNDLKVLNLKHPRRDVRDTSQLEILRKIYGNGRTPALRKLSKEVLGIEIQGGEHSSVVDASACMLVYRRFRREFEEEN</sequence>
<dbReference type="GO" id="GO:0008408">
    <property type="term" value="F:3'-5' exonuclease activity"/>
    <property type="evidence" value="ECO:0007669"/>
    <property type="project" value="InterPro"/>
</dbReference>
<dbReference type="GO" id="GO:0000027">
    <property type="term" value="P:ribosomal large subunit assembly"/>
    <property type="evidence" value="ECO:0007669"/>
    <property type="project" value="TreeGrafter"/>
</dbReference>
<dbReference type="InterPro" id="IPR037431">
    <property type="entry name" value="REX4_DEDDh_dom"/>
</dbReference>
<dbReference type="OrthoDB" id="8191639at2759"/>
<keyword evidence="6" id="KW-0378">Hydrolase</keyword>
<evidence type="ECO:0000256" key="1">
    <source>
        <dbReference type="ARBA" id="ARBA00004123"/>
    </source>
</evidence>
<evidence type="ECO:0000256" key="7">
    <source>
        <dbReference type="ARBA" id="ARBA00022839"/>
    </source>
</evidence>
<evidence type="ECO:0000256" key="2">
    <source>
        <dbReference type="ARBA" id="ARBA00010489"/>
    </source>
</evidence>
<keyword evidence="12" id="KW-1185">Reference proteome</keyword>
<dbReference type="FunCoup" id="A0A3N4M2G0">
    <property type="interactions" value="791"/>
</dbReference>
<evidence type="ECO:0000256" key="6">
    <source>
        <dbReference type="ARBA" id="ARBA00022801"/>
    </source>
</evidence>
<dbReference type="InterPro" id="IPR047021">
    <property type="entry name" value="REXO1/3/4-like"/>
</dbReference>
<dbReference type="InParanoid" id="A0A3N4M2G0"/>
<evidence type="ECO:0000313" key="11">
    <source>
        <dbReference type="EMBL" id="RPB29354.1"/>
    </source>
</evidence>
<evidence type="ECO:0000313" key="12">
    <source>
        <dbReference type="Proteomes" id="UP000267821"/>
    </source>
</evidence>
<organism evidence="11 12">
    <name type="scientific">Terfezia boudieri ATCC MYA-4762</name>
    <dbReference type="NCBI Taxonomy" id="1051890"/>
    <lineage>
        <taxon>Eukaryota</taxon>
        <taxon>Fungi</taxon>
        <taxon>Dikarya</taxon>
        <taxon>Ascomycota</taxon>
        <taxon>Pezizomycotina</taxon>
        <taxon>Pezizomycetes</taxon>
        <taxon>Pezizales</taxon>
        <taxon>Pezizaceae</taxon>
        <taxon>Terfezia</taxon>
    </lineage>
</organism>
<keyword evidence="8" id="KW-0539">Nucleus</keyword>
<dbReference type="EMBL" id="ML121527">
    <property type="protein sequence ID" value="RPB29354.1"/>
    <property type="molecule type" value="Genomic_DNA"/>
</dbReference>
<feature type="domain" description="Exonuclease" evidence="10">
    <location>
        <begin position="75"/>
        <end position="239"/>
    </location>
</feature>
<feature type="non-terminal residue" evidence="11">
    <location>
        <position position="241"/>
    </location>
</feature>
<dbReference type="GO" id="GO:0006364">
    <property type="term" value="P:rRNA processing"/>
    <property type="evidence" value="ECO:0007669"/>
    <property type="project" value="UniProtKB-KW"/>
</dbReference>
<evidence type="ECO:0000256" key="5">
    <source>
        <dbReference type="ARBA" id="ARBA00022722"/>
    </source>
</evidence>
<dbReference type="SMART" id="SM00479">
    <property type="entry name" value="EXOIII"/>
    <property type="match status" value="1"/>
</dbReference>
<name>A0A3N4M2G0_9PEZI</name>
<dbReference type="PANTHER" id="PTHR12801">
    <property type="entry name" value="RNA EXONUCLEASE REXO1 / RECO3 FAMILY MEMBER-RELATED"/>
    <property type="match status" value="1"/>
</dbReference>
<comment type="subcellular location">
    <subcellularLocation>
        <location evidence="1">Nucleus</location>
    </subcellularLocation>
</comment>
<dbReference type="CDD" id="cd06144">
    <property type="entry name" value="REX4_like"/>
    <property type="match status" value="1"/>
</dbReference>
<proteinExistence type="inferred from homology"/>
<keyword evidence="4" id="KW-0698">rRNA processing</keyword>
<dbReference type="InterPro" id="IPR012337">
    <property type="entry name" value="RNaseH-like_sf"/>
</dbReference>
<keyword evidence="5" id="KW-0540">Nuclease</keyword>
<dbReference type="Proteomes" id="UP000267821">
    <property type="component" value="Unassembled WGS sequence"/>
</dbReference>
<reference evidence="11 12" key="1">
    <citation type="journal article" date="2018" name="Nat. Ecol. Evol.">
        <title>Pezizomycetes genomes reveal the molecular basis of ectomycorrhizal truffle lifestyle.</title>
        <authorList>
            <person name="Murat C."/>
            <person name="Payen T."/>
            <person name="Noel B."/>
            <person name="Kuo A."/>
            <person name="Morin E."/>
            <person name="Chen J."/>
            <person name="Kohler A."/>
            <person name="Krizsan K."/>
            <person name="Balestrini R."/>
            <person name="Da Silva C."/>
            <person name="Montanini B."/>
            <person name="Hainaut M."/>
            <person name="Levati E."/>
            <person name="Barry K.W."/>
            <person name="Belfiori B."/>
            <person name="Cichocki N."/>
            <person name="Clum A."/>
            <person name="Dockter R.B."/>
            <person name="Fauchery L."/>
            <person name="Guy J."/>
            <person name="Iotti M."/>
            <person name="Le Tacon F."/>
            <person name="Lindquist E.A."/>
            <person name="Lipzen A."/>
            <person name="Malagnac F."/>
            <person name="Mello A."/>
            <person name="Molinier V."/>
            <person name="Miyauchi S."/>
            <person name="Poulain J."/>
            <person name="Riccioni C."/>
            <person name="Rubini A."/>
            <person name="Sitrit Y."/>
            <person name="Splivallo R."/>
            <person name="Traeger S."/>
            <person name="Wang M."/>
            <person name="Zifcakova L."/>
            <person name="Wipf D."/>
            <person name="Zambonelli A."/>
            <person name="Paolocci F."/>
            <person name="Nowrousian M."/>
            <person name="Ottonello S."/>
            <person name="Baldrian P."/>
            <person name="Spatafora J.W."/>
            <person name="Henrissat B."/>
            <person name="Nagy L.G."/>
            <person name="Aury J.M."/>
            <person name="Wincker P."/>
            <person name="Grigoriev I.V."/>
            <person name="Bonfante P."/>
            <person name="Martin F.M."/>
        </authorList>
    </citation>
    <scope>NUCLEOTIDE SEQUENCE [LARGE SCALE GENOMIC DNA]</scope>
    <source>
        <strain evidence="11 12">ATCC MYA-4762</strain>
    </source>
</reference>
<dbReference type="InterPro" id="IPR036397">
    <property type="entry name" value="RNaseH_sf"/>
</dbReference>
<dbReference type="Gene3D" id="3.30.420.10">
    <property type="entry name" value="Ribonuclease H-like superfamily/Ribonuclease H"/>
    <property type="match status" value="1"/>
</dbReference>
<comment type="function">
    <text evidence="9">Exoribonuclease involved in ribosome biosynthesis. Involved in the processing of ITS1, the internal transcribed spacer localized between the 18S and 5.8S rRNAs.</text>
</comment>
<accession>A0A3N4M2G0</accession>
<evidence type="ECO:0000256" key="3">
    <source>
        <dbReference type="ARBA" id="ARBA00016937"/>
    </source>
</evidence>
<dbReference type="AlphaFoldDB" id="A0A3N4M2G0"/>
<keyword evidence="7" id="KW-0269">Exonuclease</keyword>
<protein>
    <recommendedName>
        <fullName evidence="3">RNA exonuclease 4</fullName>
    </recommendedName>
</protein>
<feature type="non-terminal residue" evidence="11">
    <location>
        <position position="1"/>
    </location>
</feature>
<dbReference type="STRING" id="1051890.A0A3N4M2G0"/>
<dbReference type="FunFam" id="3.30.420.10:FF:000007">
    <property type="entry name" value="Interferon-stimulated exonuclease gene 20"/>
    <property type="match status" value="1"/>
</dbReference>
<evidence type="ECO:0000256" key="4">
    <source>
        <dbReference type="ARBA" id="ARBA00022552"/>
    </source>
</evidence>
<dbReference type="InterPro" id="IPR013520">
    <property type="entry name" value="Ribonucl_H"/>
</dbReference>
<evidence type="ECO:0000256" key="8">
    <source>
        <dbReference type="ARBA" id="ARBA00023242"/>
    </source>
</evidence>
<evidence type="ECO:0000256" key="9">
    <source>
        <dbReference type="ARBA" id="ARBA00025599"/>
    </source>
</evidence>
<dbReference type="GO" id="GO:0003676">
    <property type="term" value="F:nucleic acid binding"/>
    <property type="evidence" value="ECO:0007669"/>
    <property type="project" value="InterPro"/>
</dbReference>
<dbReference type="Pfam" id="PF00929">
    <property type="entry name" value="RNase_T"/>
    <property type="match status" value="1"/>
</dbReference>
<evidence type="ECO:0000259" key="10">
    <source>
        <dbReference type="SMART" id="SM00479"/>
    </source>
</evidence>
<comment type="similarity">
    <text evidence="2">Belongs to the REXO4 family.</text>
</comment>